<evidence type="ECO:0000313" key="2">
    <source>
        <dbReference type="Proteomes" id="UP000182085"/>
    </source>
</evidence>
<dbReference type="AlphaFoldDB" id="A0AAE8HD38"/>
<dbReference type="RefSeq" id="WP_231980921.1">
    <property type="nucleotide sequence ID" value="NZ_BAAAEG010000001.1"/>
</dbReference>
<evidence type="ECO:0008006" key="3">
    <source>
        <dbReference type="Google" id="ProtNLM"/>
    </source>
</evidence>
<dbReference type="EMBL" id="LT629801">
    <property type="protein sequence ID" value="SDV08279.1"/>
    <property type="molecule type" value="Genomic_DNA"/>
</dbReference>
<sequence length="302" mass="33692">MADWLNNLRQVSPHLNLNTGNGHARFGIAERATGKSLPPQGNQLFDTRFPNNGQVHFDAQGFYSGGSQVGNPYTSSDDHLLATQLNNVFPMLGDFKKDGRLTLGSLEAIAKEDPKESKVLERTIMLAREILNRPRLADAIVAKGGEITSASLEEVASHSIGNTNPNTQSADPFHSKTDAQVVQAFRGMFDDLRDQSEDYSFFFEKHRYVKKETLIEMSKDPDETDKQGQVVRDSATGFPKKKYSELQVYMAKNLVERPGLLASLDGPKANGTNIFGSHNDDGWLKNYSIDRWLENDKEEKGR</sequence>
<protein>
    <recommendedName>
        <fullName evidence="3">Type III secretion effector protein</fullName>
    </recommendedName>
</protein>
<organism evidence="1 2">
    <name type="scientific">Pseudomonas rhodesiae</name>
    <dbReference type="NCBI Taxonomy" id="76760"/>
    <lineage>
        <taxon>Bacteria</taxon>
        <taxon>Pseudomonadati</taxon>
        <taxon>Pseudomonadota</taxon>
        <taxon>Gammaproteobacteria</taxon>
        <taxon>Pseudomonadales</taxon>
        <taxon>Pseudomonadaceae</taxon>
        <taxon>Pseudomonas</taxon>
    </lineage>
</organism>
<evidence type="ECO:0000313" key="1">
    <source>
        <dbReference type="EMBL" id="SDV08279.1"/>
    </source>
</evidence>
<name>A0AAE8HD38_9PSED</name>
<gene>
    <name evidence="1" type="ORF">SAMN04490209_2897</name>
</gene>
<accession>A0AAE8HD38</accession>
<dbReference type="Proteomes" id="UP000182085">
    <property type="component" value="Chromosome I"/>
</dbReference>
<reference evidence="1 2" key="1">
    <citation type="submission" date="2016-10" db="EMBL/GenBank/DDBJ databases">
        <authorList>
            <person name="Varghese N."/>
            <person name="Submissions S."/>
        </authorList>
    </citation>
    <scope>NUCLEOTIDE SEQUENCE [LARGE SCALE GENOMIC DNA]</scope>
    <source>
        <strain evidence="1 2">BS2777</strain>
    </source>
</reference>
<keyword evidence="2" id="KW-1185">Reference proteome</keyword>
<proteinExistence type="predicted"/>